<dbReference type="InterPro" id="IPR002762">
    <property type="entry name" value="CbiX-like"/>
</dbReference>
<dbReference type="OrthoDB" id="6146280at2"/>
<dbReference type="EMBL" id="RCDA01000001">
    <property type="protein sequence ID" value="RLK50510.1"/>
    <property type="molecule type" value="Genomic_DNA"/>
</dbReference>
<evidence type="ECO:0000313" key="3">
    <source>
        <dbReference type="EMBL" id="RLK50510.1"/>
    </source>
</evidence>
<keyword evidence="4" id="KW-1185">Reference proteome</keyword>
<dbReference type="PANTHER" id="PTHR33542">
    <property type="entry name" value="SIROHYDROCHLORIN FERROCHELATASE, CHLOROPLASTIC"/>
    <property type="match status" value="1"/>
</dbReference>
<dbReference type="Proteomes" id="UP000275461">
    <property type="component" value="Unassembled WGS sequence"/>
</dbReference>
<evidence type="ECO:0000256" key="2">
    <source>
        <dbReference type="ARBA" id="ARBA00023239"/>
    </source>
</evidence>
<gene>
    <name evidence="3" type="ORF">DFR31_0411</name>
</gene>
<organism evidence="3 4">
    <name type="scientific">Alkalispirillum mobile</name>
    <dbReference type="NCBI Taxonomy" id="85925"/>
    <lineage>
        <taxon>Bacteria</taxon>
        <taxon>Pseudomonadati</taxon>
        <taxon>Pseudomonadota</taxon>
        <taxon>Gammaproteobacteria</taxon>
        <taxon>Chromatiales</taxon>
        <taxon>Ectothiorhodospiraceae</taxon>
        <taxon>Alkalispirillum</taxon>
    </lineage>
</organism>
<sequence>MPTEVLLVDNGSLRAASTISLRRLAEGLSNRVGRPVQPVSLLHSDRAPIAALGGVPARTLEPALQARAAAGIRRFRIVPLFFGPSRALTDYLPERVTKLSQQFPDLDVRVAPPLVDLERGHDPRVARILADFVESVRDGAGTRVILVDHGSPVPAVAQVRDYVAGQLSIMLQGRVDRVVPASMERRPGTAYAFNEPLLATLLERPAFTSGRVVIAMMFLQPGRHAGADGDVARICADAEARHPALRTVMAPLVGEHPLLLEILADRLATIHSRADGSDPAPVS</sequence>
<dbReference type="SUPFAM" id="SSF53800">
    <property type="entry name" value="Chelatase"/>
    <property type="match status" value="1"/>
</dbReference>
<dbReference type="RefSeq" id="WP_121440996.1">
    <property type="nucleotide sequence ID" value="NZ_RCDA01000001.1"/>
</dbReference>
<protein>
    <submittedName>
        <fullName evidence="3">Sirohydrochlorin ferrochelatase</fullName>
    </submittedName>
</protein>
<comment type="caution">
    <text evidence="3">The sequence shown here is derived from an EMBL/GenBank/DDBJ whole genome shotgun (WGS) entry which is preliminary data.</text>
</comment>
<evidence type="ECO:0000313" key="4">
    <source>
        <dbReference type="Proteomes" id="UP000275461"/>
    </source>
</evidence>
<dbReference type="AlphaFoldDB" id="A0A498CBJ9"/>
<evidence type="ECO:0000256" key="1">
    <source>
        <dbReference type="ARBA" id="ARBA00022723"/>
    </source>
</evidence>
<dbReference type="Gene3D" id="3.40.50.1400">
    <property type="match status" value="2"/>
</dbReference>
<dbReference type="GO" id="GO:0046872">
    <property type="term" value="F:metal ion binding"/>
    <property type="evidence" value="ECO:0007669"/>
    <property type="project" value="UniProtKB-KW"/>
</dbReference>
<dbReference type="PANTHER" id="PTHR33542:SF3">
    <property type="entry name" value="SIROHYDROCHLORIN FERROCHELATASE, CHLOROPLASTIC"/>
    <property type="match status" value="1"/>
</dbReference>
<proteinExistence type="predicted"/>
<reference evidence="3 4" key="1">
    <citation type="submission" date="2018-10" db="EMBL/GenBank/DDBJ databases">
        <title>Genomic Encyclopedia of Type Strains, Phase IV (KMG-IV): sequencing the most valuable type-strain genomes for metagenomic binning, comparative biology and taxonomic classification.</title>
        <authorList>
            <person name="Goeker M."/>
        </authorList>
    </citation>
    <scope>NUCLEOTIDE SEQUENCE [LARGE SCALE GENOMIC DNA]</scope>
    <source>
        <strain evidence="3 4">DSM 12769</strain>
    </source>
</reference>
<dbReference type="GO" id="GO:0016829">
    <property type="term" value="F:lyase activity"/>
    <property type="evidence" value="ECO:0007669"/>
    <property type="project" value="UniProtKB-KW"/>
</dbReference>
<dbReference type="InterPro" id="IPR050963">
    <property type="entry name" value="Sirohydro_Cobaltochel/CbiX"/>
</dbReference>
<accession>A0A498CBJ9</accession>
<dbReference type="Pfam" id="PF01903">
    <property type="entry name" value="CbiX"/>
    <property type="match status" value="2"/>
</dbReference>
<keyword evidence="1" id="KW-0479">Metal-binding</keyword>
<keyword evidence="2" id="KW-0456">Lyase</keyword>
<name>A0A498CBJ9_9GAMM</name>